<sequence>MALVNPPRMFDTPVPHPPYIASIADVDCAHALIAEYGDGAGFEASARADRSRDLGNHVHFCRWRQIERLILMLAIDRSIGTVH</sequence>
<organism evidence="1 2">
    <name type="scientific">Stakelama saccharophila</name>
    <dbReference type="NCBI Taxonomy" id="3075605"/>
    <lineage>
        <taxon>Bacteria</taxon>
        <taxon>Pseudomonadati</taxon>
        <taxon>Pseudomonadota</taxon>
        <taxon>Alphaproteobacteria</taxon>
        <taxon>Sphingomonadales</taxon>
        <taxon>Sphingomonadaceae</taxon>
        <taxon>Stakelama</taxon>
    </lineage>
</organism>
<evidence type="ECO:0000313" key="1">
    <source>
        <dbReference type="EMBL" id="WNO53292.1"/>
    </source>
</evidence>
<reference evidence="1 2" key="1">
    <citation type="submission" date="2023-09" db="EMBL/GenBank/DDBJ databases">
        <authorList>
            <person name="Rey-Velasco X."/>
        </authorList>
    </citation>
    <scope>NUCLEOTIDE SEQUENCE [LARGE SCALE GENOMIC DNA]</scope>
    <source>
        <strain evidence="1 2">W311</strain>
    </source>
</reference>
<dbReference type="Proteomes" id="UP001302249">
    <property type="component" value="Chromosome"/>
</dbReference>
<dbReference type="EMBL" id="CP135076">
    <property type="protein sequence ID" value="WNO53292.1"/>
    <property type="molecule type" value="Genomic_DNA"/>
</dbReference>
<dbReference type="RefSeq" id="WP_313914608.1">
    <property type="nucleotide sequence ID" value="NZ_CP135076.1"/>
</dbReference>
<accession>A0ABZ0B7S5</accession>
<name>A0ABZ0B7S5_9SPHN</name>
<protein>
    <submittedName>
        <fullName evidence="1">Uncharacterized protein</fullName>
    </submittedName>
</protein>
<gene>
    <name evidence="1" type="ORF">RPR59_12690</name>
</gene>
<evidence type="ECO:0000313" key="2">
    <source>
        <dbReference type="Proteomes" id="UP001302249"/>
    </source>
</evidence>
<proteinExistence type="predicted"/>
<keyword evidence="2" id="KW-1185">Reference proteome</keyword>